<sequence length="127" mass="14925">MNDKRGKIEKNFYSSSSLLLLFSLLSAIFSPNSMAFARFRTRERLTSFSTWRISRNASSSRNHRHQSRTTNFRSRRKCRKDEKRDGEVPQQVRNSDPNSWIQNRERRDDEGCIEGQRVLSHSQDGAD</sequence>
<protein>
    <submittedName>
        <fullName evidence="2">Uncharacterized protein</fullName>
    </submittedName>
</protein>
<feature type="region of interest" description="Disordered" evidence="1">
    <location>
        <begin position="55"/>
        <end position="127"/>
    </location>
</feature>
<feature type="compositionally biased region" description="Polar residues" evidence="1">
    <location>
        <begin position="91"/>
        <end position="102"/>
    </location>
</feature>
<accession>A0AAV5X358</accession>
<comment type="caution">
    <text evidence="2">The sequence shown here is derived from an EMBL/GenBank/DDBJ whole genome shotgun (WGS) entry which is preliminary data.</text>
</comment>
<evidence type="ECO:0000256" key="1">
    <source>
        <dbReference type="SAM" id="MobiDB-lite"/>
    </source>
</evidence>
<dbReference type="EMBL" id="BTSY01000165">
    <property type="protein sequence ID" value="GMT37510.1"/>
    <property type="molecule type" value="Genomic_DNA"/>
</dbReference>
<gene>
    <name evidence="2" type="ORF">PFISCL1PPCAC_28807</name>
</gene>
<reference evidence="2" key="1">
    <citation type="submission" date="2023-10" db="EMBL/GenBank/DDBJ databases">
        <title>Genome assembly of Pristionchus species.</title>
        <authorList>
            <person name="Yoshida K."/>
            <person name="Sommer R.J."/>
        </authorList>
    </citation>
    <scope>NUCLEOTIDE SEQUENCE</scope>
    <source>
        <strain evidence="2">RS5133</strain>
    </source>
</reference>
<dbReference type="AlphaFoldDB" id="A0AAV5X358"/>
<organism evidence="2 3">
    <name type="scientific">Pristionchus fissidentatus</name>
    <dbReference type="NCBI Taxonomy" id="1538716"/>
    <lineage>
        <taxon>Eukaryota</taxon>
        <taxon>Metazoa</taxon>
        <taxon>Ecdysozoa</taxon>
        <taxon>Nematoda</taxon>
        <taxon>Chromadorea</taxon>
        <taxon>Rhabditida</taxon>
        <taxon>Rhabditina</taxon>
        <taxon>Diplogasteromorpha</taxon>
        <taxon>Diplogasteroidea</taxon>
        <taxon>Neodiplogasteridae</taxon>
        <taxon>Pristionchus</taxon>
    </lineage>
</organism>
<feature type="compositionally biased region" description="Basic residues" evidence="1">
    <location>
        <begin position="61"/>
        <end position="78"/>
    </location>
</feature>
<dbReference type="Proteomes" id="UP001432322">
    <property type="component" value="Unassembled WGS sequence"/>
</dbReference>
<keyword evidence="3" id="KW-1185">Reference proteome</keyword>
<evidence type="ECO:0000313" key="3">
    <source>
        <dbReference type="Proteomes" id="UP001432322"/>
    </source>
</evidence>
<name>A0AAV5X358_9BILA</name>
<evidence type="ECO:0000313" key="2">
    <source>
        <dbReference type="EMBL" id="GMT37510.1"/>
    </source>
</evidence>
<proteinExistence type="predicted"/>